<dbReference type="AlphaFoldDB" id="A0A4P6L3L9"/>
<dbReference type="Proteomes" id="UP000290637">
    <property type="component" value="Chromosome"/>
</dbReference>
<evidence type="ECO:0000256" key="3">
    <source>
        <dbReference type="ARBA" id="ARBA00022729"/>
    </source>
</evidence>
<comment type="similarity">
    <text evidence="1">Belongs to the bacterial solute-binding protein 1 family.</text>
</comment>
<reference evidence="5 6" key="1">
    <citation type="submission" date="2019-02" db="EMBL/GenBank/DDBJ databases">
        <title>Draft Genome Sequences of Six Type Strains of the Genus Massilia.</title>
        <authorList>
            <person name="Miess H."/>
            <person name="Frediansyhah A."/>
            <person name="Gross H."/>
        </authorList>
    </citation>
    <scope>NUCLEOTIDE SEQUENCE [LARGE SCALE GENOMIC DNA]</scope>
    <source>
        <strain evidence="5 6">DSM 17473</strain>
    </source>
</reference>
<evidence type="ECO:0000313" key="6">
    <source>
        <dbReference type="Proteomes" id="UP000290637"/>
    </source>
</evidence>
<keyword evidence="6" id="KW-1185">Reference proteome</keyword>
<evidence type="ECO:0000313" key="5">
    <source>
        <dbReference type="EMBL" id="QBE65875.1"/>
    </source>
</evidence>
<feature type="chain" id="PRO_5020776503" evidence="4">
    <location>
        <begin position="19"/>
        <end position="423"/>
    </location>
</feature>
<dbReference type="EMBL" id="CP035913">
    <property type="protein sequence ID" value="QBE65875.1"/>
    <property type="molecule type" value="Genomic_DNA"/>
</dbReference>
<protein>
    <submittedName>
        <fullName evidence="5">Extracellular solute-binding protein</fullName>
    </submittedName>
</protein>
<name>A0A4P6L3L9_9BURK</name>
<dbReference type="RefSeq" id="WP_130188984.1">
    <property type="nucleotide sequence ID" value="NZ_CP035913.1"/>
</dbReference>
<dbReference type="KEGG" id="plue:EWM63_25215"/>
<feature type="signal peptide" evidence="4">
    <location>
        <begin position="1"/>
        <end position="18"/>
    </location>
</feature>
<gene>
    <name evidence="5" type="ORF">EWM63_25215</name>
</gene>
<dbReference type="InterPro" id="IPR006059">
    <property type="entry name" value="SBP"/>
</dbReference>
<dbReference type="PANTHER" id="PTHR30061">
    <property type="entry name" value="MALTOSE-BINDING PERIPLASMIC PROTEIN"/>
    <property type="match status" value="1"/>
</dbReference>
<keyword evidence="3 4" id="KW-0732">Signal</keyword>
<dbReference type="Pfam" id="PF13416">
    <property type="entry name" value="SBP_bac_8"/>
    <property type="match status" value="1"/>
</dbReference>
<evidence type="ECO:0000256" key="2">
    <source>
        <dbReference type="ARBA" id="ARBA00022448"/>
    </source>
</evidence>
<dbReference type="Gene3D" id="3.40.190.10">
    <property type="entry name" value="Periplasmic binding protein-like II"/>
    <property type="match status" value="1"/>
</dbReference>
<dbReference type="SUPFAM" id="SSF53850">
    <property type="entry name" value="Periplasmic binding protein-like II"/>
    <property type="match status" value="1"/>
</dbReference>
<sequence length="423" mass="46373">MKHAFVIALAALALPVLAAPVEIRLWRHDTGDAEMAAGRAAIERFNRSQGRWKVVMEAIPQGSYTESITAASLVRQLPCVIAMDQPTVPNFAWAGHIRPLAPLLPPAAVASLLEGGRGTYKGQLYSVGQFDVVLALFSRRSALEALGIRIATMERPYTAAEFHDVLARAKKSGRYRFPLDLNGRFKGEWYSYAFSPWLQSAGTDLIDRENYRRVDGLLNNDAAVAVGRYYGRLFKDRLVERIPADDKAFEQGRTLFHYTGSWKVREYSRQFGADLVAMPPPDFGKGPRIGAASWQWGITRGCRQPEGAAAFLAHLVTPEEIGAASRDTGLVPVSEEGAALTEHYRPGGDWRLYFEFARRYAVVRPASPGYPAMSSAFEKALADIRSGKDAAEALDEAVEAIEHNIARNNGYGFGAQGGKGGLP</sequence>
<keyword evidence="2" id="KW-0813">Transport</keyword>
<dbReference type="GO" id="GO:0055052">
    <property type="term" value="C:ATP-binding cassette (ABC) transporter complex, substrate-binding subunit-containing"/>
    <property type="evidence" value="ECO:0007669"/>
    <property type="project" value="TreeGrafter"/>
</dbReference>
<proteinExistence type="inferred from homology"/>
<dbReference type="GO" id="GO:0015768">
    <property type="term" value="P:maltose transport"/>
    <property type="evidence" value="ECO:0007669"/>
    <property type="project" value="TreeGrafter"/>
</dbReference>
<dbReference type="GO" id="GO:1901982">
    <property type="term" value="F:maltose binding"/>
    <property type="evidence" value="ECO:0007669"/>
    <property type="project" value="TreeGrafter"/>
</dbReference>
<dbReference type="GO" id="GO:0042956">
    <property type="term" value="P:maltodextrin transmembrane transport"/>
    <property type="evidence" value="ECO:0007669"/>
    <property type="project" value="TreeGrafter"/>
</dbReference>
<evidence type="ECO:0000256" key="4">
    <source>
        <dbReference type="SAM" id="SignalP"/>
    </source>
</evidence>
<dbReference type="PANTHER" id="PTHR30061:SF50">
    <property type="entry name" value="MALTOSE_MALTODEXTRIN-BINDING PERIPLASMIC PROTEIN"/>
    <property type="match status" value="1"/>
</dbReference>
<organism evidence="5 6">
    <name type="scientific">Pseudoduganella lutea</name>
    <dbReference type="NCBI Taxonomy" id="321985"/>
    <lineage>
        <taxon>Bacteria</taxon>
        <taxon>Pseudomonadati</taxon>
        <taxon>Pseudomonadota</taxon>
        <taxon>Betaproteobacteria</taxon>
        <taxon>Burkholderiales</taxon>
        <taxon>Oxalobacteraceae</taxon>
        <taxon>Telluria group</taxon>
        <taxon>Pseudoduganella</taxon>
    </lineage>
</organism>
<evidence type="ECO:0000256" key="1">
    <source>
        <dbReference type="ARBA" id="ARBA00008520"/>
    </source>
</evidence>
<accession>A0A4P6L3L9</accession>
<dbReference type="OrthoDB" id="9762335at2"/>